<dbReference type="Proteomes" id="UP000750197">
    <property type="component" value="Unassembled WGS sequence"/>
</dbReference>
<dbReference type="InterPro" id="IPR000866">
    <property type="entry name" value="AhpC/TSA"/>
</dbReference>
<keyword evidence="5" id="KW-0676">Redox-active center</keyword>
<dbReference type="InterPro" id="IPR050924">
    <property type="entry name" value="Peroxiredoxin_BCP/PrxQ"/>
</dbReference>
<organism evidence="7 8">
    <name type="scientific">Candidatus Sysuiplasma superficiale</name>
    <dbReference type="NCBI Taxonomy" id="2823368"/>
    <lineage>
        <taxon>Archaea</taxon>
        <taxon>Methanobacteriati</taxon>
        <taxon>Thermoplasmatota</taxon>
        <taxon>Thermoplasmata</taxon>
        <taxon>Candidatus Sysuiplasmatales</taxon>
        <taxon>Candidatus Sysuiplasmataceae</taxon>
        <taxon>Candidatus Sysuiplasma</taxon>
    </lineage>
</organism>
<dbReference type="AlphaFoldDB" id="A0A8J7YQJ0"/>
<reference evidence="7" key="1">
    <citation type="submission" date="2021-05" db="EMBL/GenBank/DDBJ databases">
        <title>Genomic insights into ecological role and evolution of a novel Thermoplasmata order Candidatus Sysuiplasmatales.</title>
        <authorList>
            <person name="Yuan Y."/>
        </authorList>
    </citation>
    <scope>NUCLEOTIDE SEQUENCE</scope>
    <source>
        <strain evidence="7">TUT19-bin139</strain>
    </source>
</reference>
<evidence type="ECO:0000256" key="1">
    <source>
        <dbReference type="ARBA" id="ARBA00022559"/>
    </source>
</evidence>
<proteinExistence type="predicted"/>
<sequence length="216" mass="24287">MPERIPTDTDLYKLPEGLPPVEDDGRAAHLQGLRIPHIILPSTLGRMVDVGKEAEHLSVFFFYPATVAPGIPIPGEWSEIPGARGCTIQNCAFRDNYERFKLSGCNVFGVSGQGHNPEQGLREQIDFARRNSIPFELLNDSLFGLTGALNLPTFVARLKEPVVEFEGREYTFPLQNRRLIRRLTFIADAGTIEKVFYPVFPPDKNATEVLEYLESR</sequence>
<dbReference type="Pfam" id="PF00578">
    <property type="entry name" value="AhpC-TSA"/>
    <property type="match status" value="1"/>
</dbReference>
<accession>A0A8J7YQJ0</accession>
<comment type="caution">
    <text evidence="7">The sequence shown here is derived from an EMBL/GenBank/DDBJ whole genome shotgun (WGS) entry which is preliminary data.</text>
</comment>
<dbReference type="Gene3D" id="3.40.30.10">
    <property type="entry name" value="Glutaredoxin"/>
    <property type="match status" value="1"/>
</dbReference>
<gene>
    <name evidence="7" type="ORF">KIY12_08050</name>
</gene>
<dbReference type="PANTHER" id="PTHR42801">
    <property type="entry name" value="THIOREDOXIN-DEPENDENT PEROXIDE REDUCTASE"/>
    <property type="match status" value="1"/>
</dbReference>
<dbReference type="GO" id="GO:0005737">
    <property type="term" value="C:cytoplasm"/>
    <property type="evidence" value="ECO:0007669"/>
    <property type="project" value="TreeGrafter"/>
</dbReference>
<evidence type="ECO:0000256" key="4">
    <source>
        <dbReference type="ARBA" id="ARBA00023157"/>
    </source>
</evidence>
<feature type="domain" description="Alkyl hydroperoxide reductase subunit C/ Thiol specific antioxidant" evidence="6">
    <location>
        <begin position="84"/>
        <end position="150"/>
    </location>
</feature>
<evidence type="ECO:0000259" key="6">
    <source>
        <dbReference type="Pfam" id="PF00578"/>
    </source>
</evidence>
<dbReference type="GO" id="GO:0034599">
    <property type="term" value="P:cellular response to oxidative stress"/>
    <property type="evidence" value="ECO:0007669"/>
    <property type="project" value="TreeGrafter"/>
</dbReference>
<evidence type="ECO:0000313" key="8">
    <source>
        <dbReference type="Proteomes" id="UP000750197"/>
    </source>
</evidence>
<protein>
    <submittedName>
        <fullName evidence="7">Peroxiredoxin</fullName>
    </submittedName>
</protein>
<name>A0A8J7YQJ0_9ARCH</name>
<evidence type="ECO:0000256" key="2">
    <source>
        <dbReference type="ARBA" id="ARBA00022862"/>
    </source>
</evidence>
<dbReference type="SUPFAM" id="SSF52833">
    <property type="entry name" value="Thioredoxin-like"/>
    <property type="match status" value="1"/>
</dbReference>
<dbReference type="EMBL" id="JAHEAC010000083">
    <property type="protein sequence ID" value="MBX8644655.1"/>
    <property type="molecule type" value="Genomic_DNA"/>
</dbReference>
<keyword evidence="4" id="KW-1015">Disulfide bond</keyword>
<dbReference type="GO" id="GO:0045454">
    <property type="term" value="P:cell redox homeostasis"/>
    <property type="evidence" value="ECO:0007669"/>
    <property type="project" value="TreeGrafter"/>
</dbReference>
<dbReference type="GO" id="GO:0008379">
    <property type="term" value="F:thioredoxin peroxidase activity"/>
    <property type="evidence" value="ECO:0007669"/>
    <property type="project" value="TreeGrafter"/>
</dbReference>
<dbReference type="CDD" id="cd03017">
    <property type="entry name" value="PRX_BCP"/>
    <property type="match status" value="1"/>
</dbReference>
<keyword evidence="2" id="KW-0049">Antioxidant</keyword>
<evidence type="ECO:0000256" key="5">
    <source>
        <dbReference type="ARBA" id="ARBA00023284"/>
    </source>
</evidence>
<evidence type="ECO:0000256" key="3">
    <source>
        <dbReference type="ARBA" id="ARBA00023002"/>
    </source>
</evidence>
<dbReference type="PANTHER" id="PTHR42801:SF21">
    <property type="entry name" value="BCPB PROTEIN"/>
    <property type="match status" value="1"/>
</dbReference>
<keyword evidence="3" id="KW-0560">Oxidoreductase</keyword>
<keyword evidence="1" id="KW-0575">Peroxidase</keyword>
<evidence type="ECO:0000313" key="7">
    <source>
        <dbReference type="EMBL" id="MBX8644655.1"/>
    </source>
</evidence>
<dbReference type="InterPro" id="IPR036249">
    <property type="entry name" value="Thioredoxin-like_sf"/>
</dbReference>